<accession>A0ABW4QKY5</accession>
<keyword evidence="3" id="KW-1185">Reference proteome</keyword>
<name>A0ABW4QKY5_9BACL</name>
<proteinExistence type="predicted"/>
<keyword evidence="2" id="KW-0012">Acyltransferase</keyword>
<sequence>MPERAAIRYTDKHPDDFEGLFVLYEALGWNSLELTAKQLEAMCRQSWHVVYAYQNDRLIGTGRIVSDGVVTGVICGLGVDPDYQNLRIGTGLMERLLAKCDAHRVIAQLMCTESLEAYYEPFGFRKFAIGMSRRRKG</sequence>
<dbReference type="Proteomes" id="UP001597273">
    <property type="component" value="Unassembled WGS sequence"/>
</dbReference>
<dbReference type="RefSeq" id="WP_204890630.1">
    <property type="nucleotide sequence ID" value="NZ_JBHUFW010000011.1"/>
</dbReference>
<dbReference type="EMBL" id="JBHUFW010000011">
    <property type="protein sequence ID" value="MFD1864254.1"/>
    <property type="molecule type" value="Genomic_DNA"/>
</dbReference>
<organism evidence="2 3">
    <name type="scientific">Planococcus chinensis</name>
    <dbReference type="NCBI Taxonomy" id="272917"/>
    <lineage>
        <taxon>Bacteria</taxon>
        <taxon>Bacillati</taxon>
        <taxon>Bacillota</taxon>
        <taxon>Bacilli</taxon>
        <taxon>Bacillales</taxon>
        <taxon>Caryophanaceae</taxon>
        <taxon>Planococcus</taxon>
    </lineage>
</organism>
<dbReference type="PROSITE" id="PS51186">
    <property type="entry name" value="GNAT"/>
    <property type="match status" value="1"/>
</dbReference>
<evidence type="ECO:0000259" key="1">
    <source>
        <dbReference type="PROSITE" id="PS51186"/>
    </source>
</evidence>
<dbReference type="Gene3D" id="3.40.630.30">
    <property type="match status" value="1"/>
</dbReference>
<dbReference type="CDD" id="cd04301">
    <property type="entry name" value="NAT_SF"/>
    <property type="match status" value="1"/>
</dbReference>
<dbReference type="SUPFAM" id="SSF55729">
    <property type="entry name" value="Acyl-CoA N-acyltransferases (Nat)"/>
    <property type="match status" value="1"/>
</dbReference>
<comment type="caution">
    <text evidence="2">The sequence shown here is derived from an EMBL/GenBank/DDBJ whole genome shotgun (WGS) entry which is preliminary data.</text>
</comment>
<evidence type="ECO:0000313" key="3">
    <source>
        <dbReference type="Proteomes" id="UP001597273"/>
    </source>
</evidence>
<dbReference type="GO" id="GO:0016746">
    <property type="term" value="F:acyltransferase activity"/>
    <property type="evidence" value="ECO:0007669"/>
    <property type="project" value="UniProtKB-KW"/>
</dbReference>
<dbReference type="EC" id="2.3.1.-" evidence="2"/>
<keyword evidence="2" id="KW-0808">Transferase</keyword>
<dbReference type="Pfam" id="PF00583">
    <property type="entry name" value="Acetyltransf_1"/>
    <property type="match status" value="1"/>
</dbReference>
<dbReference type="InterPro" id="IPR016181">
    <property type="entry name" value="Acyl_CoA_acyltransferase"/>
</dbReference>
<protein>
    <submittedName>
        <fullName evidence="2">GNAT family N-acetyltransferase</fullName>
        <ecNumber evidence="2">2.3.1.-</ecNumber>
    </submittedName>
</protein>
<gene>
    <name evidence="2" type="ORF">ACFSDB_15190</name>
</gene>
<reference evidence="3" key="1">
    <citation type="journal article" date="2019" name="Int. J. Syst. Evol. Microbiol.">
        <title>The Global Catalogue of Microorganisms (GCM) 10K type strain sequencing project: providing services to taxonomists for standard genome sequencing and annotation.</title>
        <authorList>
            <consortium name="The Broad Institute Genomics Platform"/>
            <consortium name="The Broad Institute Genome Sequencing Center for Infectious Disease"/>
            <person name="Wu L."/>
            <person name="Ma J."/>
        </authorList>
    </citation>
    <scope>NUCLEOTIDE SEQUENCE [LARGE SCALE GENOMIC DNA]</scope>
    <source>
        <strain evidence="3">CGMCC 1.15475</strain>
    </source>
</reference>
<evidence type="ECO:0000313" key="2">
    <source>
        <dbReference type="EMBL" id="MFD1864254.1"/>
    </source>
</evidence>
<dbReference type="InterPro" id="IPR000182">
    <property type="entry name" value="GNAT_dom"/>
</dbReference>
<feature type="domain" description="N-acetyltransferase" evidence="1">
    <location>
        <begin position="7"/>
        <end position="137"/>
    </location>
</feature>